<organism evidence="1">
    <name type="scientific">Siphoviridae sp. ct6GI21</name>
    <dbReference type="NCBI Taxonomy" id="2825340"/>
    <lineage>
        <taxon>Viruses</taxon>
        <taxon>Duplodnaviria</taxon>
        <taxon>Heunggongvirae</taxon>
        <taxon>Uroviricota</taxon>
        <taxon>Caudoviricetes</taxon>
    </lineage>
</organism>
<sequence length="50" mass="5338">MDIKMPDGVVLSTNNPEVIKSYIENMGGKEVTAKQAKKSATKVASAKEAE</sequence>
<accession>A0A8S5U473</accession>
<reference evidence="1" key="1">
    <citation type="journal article" date="2021" name="Proc. Natl. Acad. Sci. U.S.A.">
        <title>A Catalog of Tens of Thousands of Viruses from Human Metagenomes Reveals Hidden Associations with Chronic Diseases.</title>
        <authorList>
            <person name="Tisza M.J."/>
            <person name="Buck C.B."/>
        </authorList>
    </citation>
    <scope>NUCLEOTIDE SEQUENCE</scope>
    <source>
        <strain evidence="1">Ct6GI21</strain>
    </source>
</reference>
<protein>
    <submittedName>
        <fullName evidence="1">Hsp70-interacting protein-like protein</fullName>
    </submittedName>
</protein>
<dbReference type="EMBL" id="BK016005">
    <property type="protein sequence ID" value="DAF89255.1"/>
    <property type="molecule type" value="Genomic_DNA"/>
</dbReference>
<proteinExistence type="predicted"/>
<evidence type="ECO:0000313" key="1">
    <source>
        <dbReference type="EMBL" id="DAF89255.1"/>
    </source>
</evidence>
<name>A0A8S5U473_9CAUD</name>